<evidence type="ECO:0000259" key="2">
    <source>
        <dbReference type="SMART" id="SM00331"/>
    </source>
</evidence>
<dbReference type="RefSeq" id="WP_138644446.1">
    <property type="nucleotide sequence ID" value="NZ_VCKW01000029.1"/>
</dbReference>
<protein>
    <submittedName>
        <fullName evidence="3">Phosphatase</fullName>
    </submittedName>
</protein>
<dbReference type="PANTHER" id="PTHR43156:SF2">
    <property type="entry name" value="STAGE II SPORULATION PROTEIN E"/>
    <property type="match status" value="1"/>
</dbReference>
<proteinExistence type="predicted"/>
<accession>A0A5C4JFY1</accession>
<dbReference type="SUPFAM" id="SSF81606">
    <property type="entry name" value="PP2C-like"/>
    <property type="match status" value="1"/>
</dbReference>
<dbReference type="InterPro" id="IPR036457">
    <property type="entry name" value="PPM-type-like_dom_sf"/>
</dbReference>
<evidence type="ECO:0000256" key="1">
    <source>
        <dbReference type="ARBA" id="ARBA00022801"/>
    </source>
</evidence>
<dbReference type="Gene3D" id="3.60.40.10">
    <property type="entry name" value="PPM-type phosphatase domain"/>
    <property type="match status" value="1"/>
</dbReference>
<dbReference type="GO" id="GO:0016791">
    <property type="term" value="F:phosphatase activity"/>
    <property type="evidence" value="ECO:0007669"/>
    <property type="project" value="TreeGrafter"/>
</dbReference>
<dbReference type="Pfam" id="PF07228">
    <property type="entry name" value="SpoIIE"/>
    <property type="match status" value="1"/>
</dbReference>
<comment type="caution">
    <text evidence="3">The sequence shown here is derived from an EMBL/GenBank/DDBJ whole genome shotgun (WGS) entry which is preliminary data.</text>
</comment>
<organism evidence="3 4">
    <name type="scientific">Actinomadura soli</name>
    <dbReference type="NCBI Taxonomy" id="2508997"/>
    <lineage>
        <taxon>Bacteria</taxon>
        <taxon>Bacillati</taxon>
        <taxon>Actinomycetota</taxon>
        <taxon>Actinomycetes</taxon>
        <taxon>Streptosporangiales</taxon>
        <taxon>Thermomonosporaceae</taxon>
        <taxon>Actinomadura</taxon>
    </lineage>
</organism>
<dbReference type="InterPro" id="IPR052016">
    <property type="entry name" value="Bact_Sigma-Reg"/>
</dbReference>
<dbReference type="InterPro" id="IPR001932">
    <property type="entry name" value="PPM-type_phosphatase-like_dom"/>
</dbReference>
<sequence length="397" mass="43053">MEDAMTPPDRRRKIETALRAAPAHSLPEALTAAVLGSFPQTTSLRLLLADYQRRLLLPIDDPASSGAVRICDSPAGRAFGSQSPVPVPAIVGRAGERRLFIPVTARGEPVGVLEIRLSADSDALLDDSLLAELAQLGEIVGCALKLAWKHTDRYERARRHRRLTLAAELQWQLLPAYGCGGAEFSMAGHLEPAYAVGGDNFDWSTERDHLSLSVTNGSGNGVQAALLTSLTVGALRNARRFGADLADQVSLANDMVYARYRGSEFTENLALRIDLADGMVSAVDAGSPRILRMRGTHIEPLELDPQMPLGMFPDTRYQVERFQIEPGDRLIIVSDGVCDAQAPDGGDFGTVLLEDTLQRTRSLEAAEVPLSIIKALIEHRQATDLDDDAVAVCLDWK</sequence>
<feature type="domain" description="PPM-type phosphatase" evidence="2">
    <location>
        <begin position="181"/>
        <end position="396"/>
    </location>
</feature>
<dbReference type="SMART" id="SM00331">
    <property type="entry name" value="PP2C_SIG"/>
    <property type="match status" value="1"/>
</dbReference>
<name>A0A5C4JFY1_9ACTN</name>
<keyword evidence="1" id="KW-0378">Hydrolase</keyword>
<dbReference type="EMBL" id="VCKW01000029">
    <property type="protein sequence ID" value="TMR04739.1"/>
    <property type="molecule type" value="Genomic_DNA"/>
</dbReference>
<dbReference type="PANTHER" id="PTHR43156">
    <property type="entry name" value="STAGE II SPORULATION PROTEIN E-RELATED"/>
    <property type="match status" value="1"/>
</dbReference>
<keyword evidence="4" id="KW-1185">Reference proteome</keyword>
<gene>
    <name evidence="3" type="ORF">ETD83_08115</name>
</gene>
<evidence type="ECO:0000313" key="4">
    <source>
        <dbReference type="Proteomes" id="UP000309174"/>
    </source>
</evidence>
<dbReference type="Proteomes" id="UP000309174">
    <property type="component" value="Unassembled WGS sequence"/>
</dbReference>
<reference evidence="3 4" key="1">
    <citation type="submission" date="2019-05" db="EMBL/GenBank/DDBJ databases">
        <title>Draft genome sequence of Actinomadura sp. 14C53.</title>
        <authorList>
            <person name="Saricaoglu S."/>
            <person name="Isik K."/>
        </authorList>
    </citation>
    <scope>NUCLEOTIDE SEQUENCE [LARGE SCALE GENOMIC DNA]</scope>
    <source>
        <strain evidence="3 4">14C53</strain>
    </source>
</reference>
<dbReference type="OrthoDB" id="4935951at2"/>
<evidence type="ECO:0000313" key="3">
    <source>
        <dbReference type="EMBL" id="TMR04739.1"/>
    </source>
</evidence>
<dbReference type="AlphaFoldDB" id="A0A5C4JFY1"/>